<proteinExistence type="predicted"/>
<dbReference type="SUPFAM" id="SSF69322">
    <property type="entry name" value="Tricorn protease domain 2"/>
    <property type="match status" value="1"/>
</dbReference>
<dbReference type="RefSeq" id="WP_140511733.1">
    <property type="nucleotide sequence ID" value="NZ_RCZH01000024.1"/>
</dbReference>
<feature type="transmembrane region" description="Helical" evidence="1">
    <location>
        <begin position="7"/>
        <end position="23"/>
    </location>
</feature>
<dbReference type="Gene3D" id="2.120.10.30">
    <property type="entry name" value="TolB, C-terminal domain"/>
    <property type="match status" value="1"/>
</dbReference>
<dbReference type="Proteomes" id="UP000319700">
    <property type="component" value="Unassembled WGS sequence"/>
</dbReference>
<evidence type="ECO:0000313" key="3">
    <source>
        <dbReference type="Proteomes" id="UP000319700"/>
    </source>
</evidence>
<accession>A0A502E4I1</accession>
<organism evidence="2 3">
    <name type="scientific">Flavobacterium pectinovorum</name>
    <dbReference type="NCBI Taxonomy" id="29533"/>
    <lineage>
        <taxon>Bacteria</taxon>
        <taxon>Pseudomonadati</taxon>
        <taxon>Bacteroidota</taxon>
        <taxon>Flavobacteriia</taxon>
        <taxon>Flavobacteriales</taxon>
        <taxon>Flavobacteriaceae</taxon>
        <taxon>Flavobacterium</taxon>
    </lineage>
</organism>
<protein>
    <recommendedName>
        <fullName evidence="4">WD40-like Beta Propeller Repeat</fullName>
    </recommendedName>
</protein>
<evidence type="ECO:0000256" key="1">
    <source>
        <dbReference type="SAM" id="Phobius"/>
    </source>
</evidence>
<evidence type="ECO:0000313" key="2">
    <source>
        <dbReference type="EMBL" id="TPG32648.1"/>
    </source>
</evidence>
<keyword evidence="1" id="KW-1133">Transmembrane helix</keyword>
<reference evidence="2 3" key="1">
    <citation type="journal article" date="2019" name="Environ. Microbiol.">
        <title>Species interactions and distinct microbial communities in high Arctic permafrost affected cryosols are associated with the CH4 and CO2 gas fluxes.</title>
        <authorList>
            <person name="Altshuler I."/>
            <person name="Hamel J."/>
            <person name="Turney S."/>
            <person name="Magnuson E."/>
            <person name="Levesque R."/>
            <person name="Greer C."/>
            <person name="Whyte L.G."/>
        </authorList>
    </citation>
    <scope>NUCLEOTIDE SEQUENCE [LARGE SCALE GENOMIC DNA]</scope>
    <source>
        <strain evidence="2 3">42</strain>
    </source>
</reference>
<dbReference type="InterPro" id="IPR011042">
    <property type="entry name" value="6-blade_b-propeller_TolB-like"/>
</dbReference>
<gene>
    <name evidence="2" type="ORF">EAH81_25530</name>
</gene>
<name>A0A502E4I1_9FLAO</name>
<sequence>MRYKKSIIIIIGLGVAVFVYFLYPKSKFEGILTNEVYLCPNDKEINFVYEKDGTSKIYSFRIGDTVPKILIKNEGYNLSEPNFSADGKRIIYRAWKKNDPVIHLFVCNSDGTNSNEIYKGNLLFDAKFSQYDVDEINFIRASEYSNHSPIATQHPNGMDLYGYNLKSKTIRKLTDGNYYAINSYDFIDDSNFIINCDLVGIFKYTVGNLKKEELNLKDKIDSSSIDQIYSNRVSYSKTKEKYLISSNFEVYLWDGKDSKPISIYTSQPGIQIKSTSFLKNEKKVFLSDNIENITIINYKGEVLRKFKIPHPVF</sequence>
<keyword evidence="3" id="KW-1185">Reference proteome</keyword>
<evidence type="ECO:0008006" key="4">
    <source>
        <dbReference type="Google" id="ProtNLM"/>
    </source>
</evidence>
<comment type="caution">
    <text evidence="2">The sequence shown here is derived from an EMBL/GenBank/DDBJ whole genome shotgun (WGS) entry which is preliminary data.</text>
</comment>
<dbReference type="EMBL" id="RCZH01000024">
    <property type="protein sequence ID" value="TPG32648.1"/>
    <property type="molecule type" value="Genomic_DNA"/>
</dbReference>
<keyword evidence="1" id="KW-0472">Membrane</keyword>
<dbReference type="OrthoDB" id="9815657at2"/>
<dbReference type="AlphaFoldDB" id="A0A502E4I1"/>
<keyword evidence="1" id="KW-0812">Transmembrane</keyword>